<reference evidence="1" key="1">
    <citation type="submission" date="2023-06" db="EMBL/GenBank/DDBJ databases">
        <authorList>
            <consortium name="Clinical and Environmental Microbiology Branch: Whole genome sequencing antimicrobial resistance pathogens in the healthcare setting"/>
        </authorList>
    </citation>
    <scope>NUCLEOTIDE SEQUENCE</scope>
    <source>
        <strain evidence="1">Microbial</strain>
    </source>
</reference>
<dbReference type="Pfam" id="PF05269">
    <property type="entry name" value="Phage_CII"/>
    <property type="match status" value="1"/>
</dbReference>
<name>A0AAN3YZ69_PROMI</name>
<dbReference type="AlphaFoldDB" id="A0AAN3YZ69"/>
<dbReference type="Proteomes" id="UP001171165">
    <property type="component" value="Unassembled WGS sequence"/>
</dbReference>
<organism evidence="1 2">
    <name type="scientific">Proteus mirabilis</name>
    <dbReference type="NCBI Taxonomy" id="584"/>
    <lineage>
        <taxon>Bacteria</taxon>
        <taxon>Pseudomonadati</taxon>
        <taxon>Pseudomonadota</taxon>
        <taxon>Gammaproteobacteria</taxon>
        <taxon>Enterobacterales</taxon>
        <taxon>Morganellaceae</taxon>
        <taxon>Proteus</taxon>
    </lineage>
</organism>
<protein>
    <recommendedName>
        <fullName evidence="3">Phage regulatory protein</fullName>
    </recommendedName>
</protein>
<dbReference type="GeneID" id="83611308"/>
<sequence>MEYTNTRKQFNKFISNHLMASALQALRNKTQSVVAKTLGVHDSTILRRTEKYPEICETLVASGIVDFVMEGERKISEEEYRFLWKQIGELSQMRTKENAPIVGATEAH</sequence>
<proteinExistence type="predicted"/>
<dbReference type="InterPro" id="IPR007933">
    <property type="entry name" value="Transcrpt_activ_CII"/>
</dbReference>
<comment type="caution">
    <text evidence="1">The sequence shown here is derived from an EMBL/GenBank/DDBJ whole genome shotgun (WGS) entry which is preliminary data.</text>
</comment>
<dbReference type="RefSeq" id="WP_049220837.1">
    <property type="nucleotide sequence ID" value="NZ_CAXOIL010000004.1"/>
</dbReference>
<evidence type="ECO:0000313" key="1">
    <source>
        <dbReference type="EMBL" id="EKW9777755.1"/>
    </source>
</evidence>
<evidence type="ECO:0008006" key="3">
    <source>
        <dbReference type="Google" id="ProtNLM"/>
    </source>
</evidence>
<accession>A0AAN3YZ69</accession>
<gene>
    <name evidence="1" type="ORF">PW210_003629</name>
</gene>
<dbReference type="GO" id="GO:0003677">
    <property type="term" value="F:DNA binding"/>
    <property type="evidence" value="ECO:0007669"/>
    <property type="project" value="InterPro"/>
</dbReference>
<dbReference type="GO" id="GO:0006355">
    <property type="term" value="P:regulation of DNA-templated transcription"/>
    <property type="evidence" value="ECO:0007669"/>
    <property type="project" value="InterPro"/>
</dbReference>
<dbReference type="EMBL" id="ABKSPD020000017">
    <property type="protein sequence ID" value="EKW9777755.1"/>
    <property type="molecule type" value="Genomic_DNA"/>
</dbReference>
<evidence type="ECO:0000313" key="2">
    <source>
        <dbReference type="Proteomes" id="UP001171165"/>
    </source>
</evidence>